<proteinExistence type="predicted"/>
<protein>
    <submittedName>
        <fullName evidence="1">Uncharacterized protein</fullName>
    </submittedName>
</protein>
<evidence type="ECO:0000313" key="2">
    <source>
        <dbReference type="Proteomes" id="UP000324222"/>
    </source>
</evidence>
<evidence type="ECO:0000313" key="1">
    <source>
        <dbReference type="EMBL" id="MPC98175.1"/>
    </source>
</evidence>
<name>A0A5B7JUF7_PORTR</name>
<dbReference type="Proteomes" id="UP000324222">
    <property type="component" value="Unassembled WGS sequence"/>
</dbReference>
<sequence>MTSRVRDGDVTLGGLHVPGLLLTPVEA</sequence>
<dbReference type="EMBL" id="VSRR010112935">
    <property type="protein sequence ID" value="MPC98175.1"/>
    <property type="molecule type" value="Genomic_DNA"/>
</dbReference>
<gene>
    <name evidence="1" type="ORF">E2C01_093529</name>
</gene>
<keyword evidence="2" id="KW-1185">Reference proteome</keyword>
<organism evidence="1 2">
    <name type="scientific">Portunus trituberculatus</name>
    <name type="common">Swimming crab</name>
    <name type="synonym">Neptunus trituberculatus</name>
    <dbReference type="NCBI Taxonomy" id="210409"/>
    <lineage>
        <taxon>Eukaryota</taxon>
        <taxon>Metazoa</taxon>
        <taxon>Ecdysozoa</taxon>
        <taxon>Arthropoda</taxon>
        <taxon>Crustacea</taxon>
        <taxon>Multicrustacea</taxon>
        <taxon>Malacostraca</taxon>
        <taxon>Eumalacostraca</taxon>
        <taxon>Eucarida</taxon>
        <taxon>Decapoda</taxon>
        <taxon>Pleocyemata</taxon>
        <taxon>Brachyura</taxon>
        <taxon>Eubrachyura</taxon>
        <taxon>Portunoidea</taxon>
        <taxon>Portunidae</taxon>
        <taxon>Portuninae</taxon>
        <taxon>Portunus</taxon>
    </lineage>
</organism>
<comment type="caution">
    <text evidence="1">The sequence shown here is derived from an EMBL/GenBank/DDBJ whole genome shotgun (WGS) entry which is preliminary data.</text>
</comment>
<reference evidence="1 2" key="1">
    <citation type="submission" date="2019-05" db="EMBL/GenBank/DDBJ databases">
        <title>Another draft genome of Portunus trituberculatus and its Hox gene families provides insights of decapod evolution.</title>
        <authorList>
            <person name="Jeong J.-H."/>
            <person name="Song I."/>
            <person name="Kim S."/>
            <person name="Choi T."/>
            <person name="Kim D."/>
            <person name="Ryu S."/>
            <person name="Kim W."/>
        </authorList>
    </citation>
    <scope>NUCLEOTIDE SEQUENCE [LARGE SCALE GENOMIC DNA]</scope>
    <source>
        <tissue evidence="1">Muscle</tissue>
    </source>
</reference>
<accession>A0A5B7JUF7</accession>
<dbReference type="AlphaFoldDB" id="A0A5B7JUF7"/>